<feature type="domain" description="Translation elongation factor P/YeiP central" evidence="11">
    <location>
        <begin position="67"/>
        <end position="122"/>
    </location>
</feature>
<keyword evidence="4 7" id="KW-0963">Cytoplasm</keyword>
<feature type="domain" description="Elongation factor P C-terminal" evidence="10">
    <location>
        <begin position="130"/>
        <end position="185"/>
    </location>
</feature>
<dbReference type="HAMAP" id="MF_00141">
    <property type="entry name" value="EF_P"/>
    <property type="match status" value="1"/>
</dbReference>
<dbReference type="InterPro" id="IPR015365">
    <property type="entry name" value="Elong-fact-P_C"/>
</dbReference>
<evidence type="ECO:0000256" key="6">
    <source>
        <dbReference type="ARBA" id="ARBA00022917"/>
    </source>
</evidence>
<dbReference type="InterPro" id="IPR001059">
    <property type="entry name" value="Transl_elong_P/YeiP_cen"/>
</dbReference>
<dbReference type="Pfam" id="PF08207">
    <property type="entry name" value="EFP_N"/>
    <property type="match status" value="1"/>
</dbReference>
<dbReference type="InterPro" id="IPR020599">
    <property type="entry name" value="Transl_elong_fac_P/YeiP"/>
</dbReference>
<dbReference type="FunFam" id="2.30.30.30:FF:000003">
    <property type="entry name" value="Elongation factor P"/>
    <property type="match status" value="1"/>
</dbReference>
<evidence type="ECO:0000256" key="8">
    <source>
        <dbReference type="NCBIfam" id="TIGR00038"/>
    </source>
</evidence>
<evidence type="ECO:0000256" key="9">
    <source>
        <dbReference type="RuleBase" id="RU004389"/>
    </source>
</evidence>
<evidence type="ECO:0000256" key="7">
    <source>
        <dbReference type="HAMAP-Rule" id="MF_00141"/>
    </source>
</evidence>
<evidence type="ECO:0000256" key="5">
    <source>
        <dbReference type="ARBA" id="ARBA00022768"/>
    </source>
</evidence>
<evidence type="ECO:0000256" key="3">
    <source>
        <dbReference type="ARBA" id="ARBA00009479"/>
    </source>
</evidence>
<evidence type="ECO:0000256" key="4">
    <source>
        <dbReference type="ARBA" id="ARBA00022490"/>
    </source>
</evidence>
<dbReference type="GO" id="GO:0003746">
    <property type="term" value="F:translation elongation factor activity"/>
    <property type="evidence" value="ECO:0007669"/>
    <property type="project" value="UniProtKB-UniRule"/>
</dbReference>
<comment type="caution">
    <text evidence="12">The sequence shown here is derived from an EMBL/GenBank/DDBJ whole genome shotgun (WGS) entry which is preliminary data.</text>
</comment>
<dbReference type="PANTHER" id="PTHR30053">
    <property type="entry name" value="ELONGATION FACTOR P"/>
    <property type="match status" value="1"/>
</dbReference>
<dbReference type="SUPFAM" id="SSF50104">
    <property type="entry name" value="Translation proteins SH3-like domain"/>
    <property type="match status" value="1"/>
</dbReference>
<keyword evidence="6 7" id="KW-0648">Protein biosynthesis</keyword>
<dbReference type="FunFam" id="2.40.50.140:FF:000004">
    <property type="entry name" value="Elongation factor P"/>
    <property type="match status" value="1"/>
</dbReference>
<reference evidence="12" key="1">
    <citation type="submission" date="2020-08" db="EMBL/GenBank/DDBJ databases">
        <authorList>
            <person name="Cejkova D."/>
            <person name="Kubasova T."/>
            <person name="Jahodarova E."/>
            <person name="Rychlik I."/>
        </authorList>
    </citation>
    <scope>NUCLEOTIDE SEQUENCE</scope>
    <source>
        <strain evidence="12">An824</strain>
    </source>
</reference>
<comment type="similarity">
    <text evidence="3 7 9">Belongs to the elongation factor P family.</text>
</comment>
<evidence type="ECO:0000256" key="1">
    <source>
        <dbReference type="ARBA" id="ARBA00004496"/>
    </source>
</evidence>
<dbReference type="PIRSF" id="PIRSF005901">
    <property type="entry name" value="EF-P"/>
    <property type="match status" value="1"/>
</dbReference>
<dbReference type="AlphaFoldDB" id="A0A939B849"/>
<dbReference type="NCBIfam" id="NF001810">
    <property type="entry name" value="PRK00529.1"/>
    <property type="match status" value="1"/>
</dbReference>
<dbReference type="InterPro" id="IPR013852">
    <property type="entry name" value="Transl_elong_P/YeiP_CS"/>
</dbReference>
<comment type="function">
    <text evidence="7">Involved in peptide bond synthesis. Stimulates efficient translation and peptide-bond synthesis on native or reconstituted 70S ribosomes in vitro. Probably functions indirectly by altering the affinity of the ribosome for aminoacyl-tRNA, thus increasing their reactivity as acceptors for peptidyl transferase.</text>
</comment>
<protein>
    <recommendedName>
        <fullName evidence="7 8">Elongation factor P</fullName>
        <shortName evidence="7">EF-P</shortName>
    </recommendedName>
</protein>
<dbReference type="InterPro" id="IPR012340">
    <property type="entry name" value="NA-bd_OB-fold"/>
</dbReference>
<dbReference type="PANTHER" id="PTHR30053:SF12">
    <property type="entry name" value="ELONGATION FACTOR P (EF-P) FAMILY PROTEIN"/>
    <property type="match status" value="1"/>
</dbReference>
<dbReference type="Pfam" id="PF01132">
    <property type="entry name" value="EFP"/>
    <property type="match status" value="1"/>
</dbReference>
<dbReference type="InterPro" id="IPR013185">
    <property type="entry name" value="Transl_elong_KOW-like"/>
</dbReference>
<sequence>MINSQEIKKGTCIRMDNQVWICIDFQHVKPGKGNTVMRTKLKNVTDGRVLERTFQIGFKLEDVRIEHRPYQYLYEDPTGLIFMNQETFEQIPINRDSIVGVDYMKEGDVVEVVTDTTDGTILYAEMPVKTNLRVTHSEPGVKGDTATNATKPATLETGVEVRVPLFIDEGDLIQIDTRDGSYLNRVKE</sequence>
<evidence type="ECO:0000259" key="10">
    <source>
        <dbReference type="SMART" id="SM00841"/>
    </source>
</evidence>
<dbReference type="CDD" id="cd05794">
    <property type="entry name" value="S1_EF-P_repeat_2"/>
    <property type="match status" value="1"/>
</dbReference>
<reference evidence="12" key="2">
    <citation type="journal article" date="2021" name="Sci. Rep.">
        <title>The distribution of antibiotic resistance genes in chicken gut microbiota commensals.</title>
        <authorList>
            <person name="Juricova H."/>
            <person name="Matiasovicova J."/>
            <person name="Kubasova T."/>
            <person name="Cejkova D."/>
            <person name="Rychlik I."/>
        </authorList>
    </citation>
    <scope>NUCLEOTIDE SEQUENCE</scope>
    <source>
        <strain evidence="12">An824</strain>
    </source>
</reference>
<dbReference type="EMBL" id="JACJJG010000057">
    <property type="protein sequence ID" value="MBM6674172.1"/>
    <property type="molecule type" value="Genomic_DNA"/>
</dbReference>
<dbReference type="NCBIfam" id="TIGR00038">
    <property type="entry name" value="efp"/>
    <property type="match status" value="1"/>
</dbReference>
<dbReference type="Gene3D" id="2.30.30.30">
    <property type="match status" value="1"/>
</dbReference>
<name>A0A939B849_9BACT</name>
<dbReference type="InterPro" id="IPR008991">
    <property type="entry name" value="Translation_prot_SH3-like_sf"/>
</dbReference>
<dbReference type="InterPro" id="IPR011768">
    <property type="entry name" value="Transl_elongation_fac_P"/>
</dbReference>
<dbReference type="PROSITE" id="PS01275">
    <property type="entry name" value="EFP"/>
    <property type="match status" value="1"/>
</dbReference>
<dbReference type="Gene3D" id="2.40.50.140">
    <property type="entry name" value="Nucleic acid-binding proteins"/>
    <property type="match status" value="2"/>
</dbReference>
<dbReference type="Pfam" id="PF09285">
    <property type="entry name" value="Elong-fact-P_C"/>
    <property type="match status" value="1"/>
</dbReference>
<organism evidence="12 13">
    <name type="scientific">Marseilla massiliensis</name>
    <dbReference type="NCBI Taxonomy" id="1841864"/>
    <lineage>
        <taxon>Bacteria</taxon>
        <taxon>Pseudomonadati</taxon>
        <taxon>Bacteroidota</taxon>
        <taxon>Bacteroidia</taxon>
        <taxon>Bacteroidales</taxon>
        <taxon>Prevotellaceae</taxon>
        <taxon>Marseilla</taxon>
    </lineage>
</organism>
<dbReference type="Proteomes" id="UP000706891">
    <property type="component" value="Unassembled WGS sequence"/>
</dbReference>
<dbReference type="InterPro" id="IPR014722">
    <property type="entry name" value="Rib_uL2_dom2"/>
</dbReference>
<dbReference type="GO" id="GO:0043043">
    <property type="term" value="P:peptide biosynthetic process"/>
    <property type="evidence" value="ECO:0007669"/>
    <property type="project" value="InterPro"/>
</dbReference>
<accession>A0A939B849</accession>
<dbReference type="GO" id="GO:0005829">
    <property type="term" value="C:cytosol"/>
    <property type="evidence" value="ECO:0007669"/>
    <property type="project" value="UniProtKB-ARBA"/>
</dbReference>
<comment type="subcellular location">
    <subcellularLocation>
        <location evidence="1 7">Cytoplasm</location>
    </subcellularLocation>
</comment>
<comment type="pathway">
    <text evidence="2 7">Protein biosynthesis; polypeptide chain elongation.</text>
</comment>
<gene>
    <name evidence="7 12" type="primary">efp</name>
    <name evidence="12" type="ORF">H6A34_09830</name>
</gene>
<dbReference type="RefSeq" id="WP_021948837.1">
    <property type="nucleotide sequence ID" value="NZ_JACJJG010000057.1"/>
</dbReference>
<dbReference type="SUPFAM" id="SSF50249">
    <property type="entry name" value="Nucleic acid-binding proteins"/>
    <property type="match status" value="2"/>
</dbReference>
<keyword evidence="13" id="KW-1185">Reference proteome</keyword>
<dbReference type="SMART" id="SM01185">
    <property type="entry name" value="EFP"/>
    <property type="match status" value="1"/>
</dbReference>
<proteinExistence type="inferred from homology"/>
<evidence type="ECO:0000259" key="11">
    <source>
        <dbReference type="SMART" id="SM01185"/>
    </source>
</evidence>
<dbReference type="SMART" id="SM00841">
    <property type="entry name" value="Elong-fact-P_C"/>
    <property type="match status" value="1"/>
</dbReference>
<evidence type="ECO:0000313" key="12">
    <source>
        <dbReference type="EMBL" id="MBM6674172.1"/>
    </source>
</evidence>
<evidence type="ECO:0000313" key="13">
    <source>
        <dbReference type="Proteomes" id="UP000706891"/>
    </source>
</evidence>
<keyword evidence="5 7" id="KW-0251">Elongation factor</keyword>
<evidence type="ECO:0000256" key="2">
    <source>
        <dbReference type="ARBA" id="ARBA00004815"/>
    </source>
</evidence>